<keyword evidence="3" id="KW-1185">Reference proteome</keyword>
<reference evidence="2 3" key="1">
    <citation type="submission" date="2024-02" db="EMBL/GenBank/DDBJ databases">
        <authorList>
            <person name="Vignale AGUSTIN F."/>
            <person name="Sosa J E."/>
            <person name="Modenutti C."/>
        </authorList>
    </citation>
    <scope>NUCLEOTIDE SEQUENCE [LARGE SCALE GENOMIC DNA]</scope>
</reference>
<dbReference type="AlphaFoldDB" id="A0ABC8UJG6"/>
<comment type="caution">
    <text evidence="2">The sequence shown here is derived from an EMBL/GenBank/DDBJ whole genome shotgun (WGS) entry which is preliminary data.</text>
</comment>
<gene>
    <name evidence="2" type="ORF">ILEXP_LOCUS51243</name>
</gene>
<name>A0ABC8UJG6_9AQUA</name>
<protein>
    <submittedName>
        <fullName evidence="2">Uncharacterized protein</fullName>
    </submittedName>
</protein>
<evidence type="ECO:0000256" key="1">
    <source>
        <dbReference type="SAM" id="MobiDB-lite"/>
    </source>
</evidence>
<proteinExistence type="predicted"/>
<sequence>MPLPLSEKEMQALTEEGDWAREVLIRPEELASMLGWLRGFGLPREVGAAGFRRAGVSVISGLTAKEVQVSGRVAHTVDVQDRTAQCKAAAEHWVQAAILVSQATQSDGGTNQVVQTSGRRVNTP</sequence>
<accession>A0ABC8UJG6</accession>
<evidence type="ECO:0000313" key="2">
    <source>
        <dbReference type="EMBL" id="CAK9181195.1"/>
    </source>
</evidence>
<dbReference type="EMBL" id="CAUOFW020007958">
    <property type="protein sequence ID" value="CAK9181195.1"/>
    <property type="molecule type" value="Genomic_DNA"/>
</dbReference>
<feature type="region of interest" description="Disordered" evidence="1">
    <location>
        <begin position="105"/>
        <end position="124"/>
    </location>
</feature>
<evidence type="ECO:0000313" key="3">
    <source>
        <dbReference type="Proteomes" id="UP001642360"/>
    </source>
</evidence>
<organism evidence="2 3">
    <name type="scientific">Ilex paraguariensis</name>
    <name type="common">yerba mate</name>
    <dbReference type="NCBI Taxonomy" id="185542"/>
    <lineage>
        <taxon>Eukaryota</taxon>
        <taxon>Viridiplantae</taxon>
        <taxon>Streptophyta</taxon>
        <taxon>Embryophyta</taxon>
        <taxon>Tracheophyta</taxon>
        <taxon>Spermatophyta</taxon>
        <taxon>Magnoliopsida</taxon>
        <taxon>eudicotyledons</taxon>
        <taxon>Gunneridae</taxon>
        <taxon>Pentapetalae</taxon>
        <taxon>asterids</taxon>
        <taxon>campanulids</taxon>
        <taxon>Aquifoliales</taxon>
        <taxon>Aquifoliaceae</taxon>
        <taxon>Ilex</taxon>
    </lineage>
</organism>
<dbReference type="Proteomes" id="UP001642360">
    <property type="component" value="Unassembled WGS sequence"/>
</dbReference>